<dbReference type="Gene3D" id="6.10.250.2670">
    <property type="match status" value="1"/>
</dbReference>
<keyword evidence="4" id="KW-0217">Developmental protein</keyword>
<dbReference type="InterPro" id="IPR043640">
    <property type="entry name" value="AF4/FMR2_CHD"/>
</dbReference>
<evidence type="ECO:0000256" key="2">
    <source>
        <dbReference type="ARBA" id="ARBA00007354"/>
    </source>
</evidence>
<feature type="domain" description="AF4/FMR2 C-terminal homology" evidence="14">
    <location>
        <begin position="797"/>
        <end position="932"/>
    </location>
</feature>
<dbReference type="AlphaFoldDB" id="A0A132A5E4"/>
<dbReference type="EMBL" id="JXLN01010678">
    <property type="protein sequence ID" value="KPM06181.1"/>
    <property type="molecule type" value="Genomic_DNA"/>
</dbReference>
<keyword evidence="5" id="KW-0597">Phosphoprotein</keyword>
<evidence type="ECO:0000313" key="16">
    <source>
        <dbReference type="Proteomes" id="UP000616769"/>
    </source>
</evidence>
<name>A0A132A5E4_SARSC</name>
<dbReference type="GO" id="GO:0010468">
    <property type="term" value="P:regulation of gene expression"/>
    <property type="evidence" value="ECO:0007669"/>
    <property type="project" value="InterPro"/>
</dbReference>
<keyword evidence="6" id="KW-0562">Pair-rule protein</keyword>
<feature type="region of interest" description="Disordered" evidence="13">
    <location>
        <begin position="223"/>
        <end position="313"/>
    </location>
</feature>
<feature type="region of interest" description="Disordered" evidence="13">
    <location>
        <begin position="499"/>
        <end position="581"/>
    </location>
</feature>
<protein>
    <recommendedName>
        <fullName evidence="3">AF4/FMR2 family member lilli</fullName>
    </recommendedName>
    <alternativeName>
        <fullName evidence="12">Protein lilliputian</fullName>
    </alternativeName>
</protein>
<feature type="compositionally biased region" description="Polar residues" evidence="13">
    <location>
        <begin position="411"/>
        <end position="425"/>
    </location>
</feature>
<dbReference type="OrthoDB" id="6515245at2759"/>
<evidence type="ECO:0000256" key="9">
    <source>
        <dbReference type="ARBA" id="ARBA00023163"/>
    </source>
</evidence>
<feature type="compositionally biased region" description="Polar residues" evidence="13">
    <location>
        <begin position="1"/>
        <end position="16"/>
    </location>
</feature>
<accession>A0A132A5E4</accession>
<feature type="region of interest" description="Disordered" evidence="13">
    <location>
        <begin position="728"/>
        <end position="774"/>
    </location>
</feature>
<evidence type="ECO:0000256" key="3">
    <source>
        <dbReference type="ARBA" id="ARBA00021888"/>
    </source>
</evidence>
<reference evidence="15 16" key="1">
    <citation type="journal article" date="2015" name="Parasit. Vectors">
        <title>Draft genome of the scabies mite.</title>
        <authorList>
            <person name="Rider S.D.Jr."/>
            <person name="Morgan M.S."/>
            <person name="Arlian L.G."/>
        </authorList>
    </citation>
    <scope>NUCLEOTIDE SEQUENCE [LARGE SCALE GENOMIC DNA]</scope>
    <source>
        <strain evidence="15">Arlian Lab</strain>
    </source>
</reference>
<gene>
    <name evidence="15" type="ORF">QR98_0046540</name>
</gene>
<comment type="similarity">
    <text evidence="2">Belongs to the AF4 family.</text>
</comment>
<feature type="compositionally biased region" description="Acidic residues" evidence="13">
    <location>
        <begin position="250"/>
        <end position="260"/>
    </location>
</feature>
<feature type="compositionally biased region" description="Polar residues" evidence="13">
    <location>
        <begin position="513"/>
        <end position="529"/>
    </location>
</feature>
<feature type="region of interest" description="Disordered" evidence="13">
    <location>
        <begin position="327"/>
        <end position="448"/>
    </location>
</feature>
<keyword evidence="9" id="KW-0804">Transcription</keyword>
<evidence type="ECO:0000256" key="12">
    <source>
        <dbReference type="ARBA" id="ARBA00032149"/>
    </source>
</evidence>
<evidence type="ECO:0000256" key="4">
    <source>
        <dbReference type="ARBA" id="ARBA00022473"/>
    </source>
</evidence>
<feature type="region of interest" description="Disordered" evidence="13">
    <location>
        <begin position="122"/>
        <end position="150"/>
    </location>
</feature>
<keyword evidence="7" id="KW-0805">Transcription regulation</keyword>
<evidence type="ECO:0000259" key="14">
    <source>
        <dbReference type="Pfam" id="PF18876"/>
    </source>
</evidence>
<evidence type="ECO:0000256" key="1">
    <source>
        <dbReference type="ARBA" id="ARBA00004123"/>
    </source>
</evidence>
<feature type="compositionally biased region" description="Basic and acidic residues" evidence="13">
    <location>
        <begin position="570"/>
        <end position="581"/>
    </location>
</feature>
<keyword evidence="10" id="KW-0539">Nucleus</keyword>
<evidence type="ECO:0000256" key="11">
    <source>
        <dbReference type="ARBA" id="ARBA00024653"/>
    </source>
</evidence>
<dbReference type="Proteomes" id="UP000616769">
    <property type="component" value="Unassembled WGS sequence"/>
</dbReference>
<dbReference type="GO" id="GO:0007366">
    <property type="term" value="P:periodic partitioning by pair rule gene"/>
    <property type="evidence" value="ECO:0007669"/>
    <property type="project" value="UniProtKB-KW"/>
</dbReference>
<comment type="caution">
    <text evidence="15">The sequence shown here is derived from an EMBL/GenBank/DDBJ whole genome shotgun (WGS) entry which is preliminary data.</text>
</comment>
<feature type="region of interest" description="Disordered" evidence="13">
    <location>
        <begin position="163"/>
        <end position="198"/>
    </location>
</feature>
<evidence type="ECO:0000256" key="7">
    <source>
        <dbReference type="ARBA" id="ARBA00023015"/>
    </source>
</evidence>
<sequence>MHPHLPSSTSVNTSFVQRDRDRQRECEQRRQQALSNQANHLPINNVILHTNAEKSIVFPDPVRLEQEDLTSKEIKSTLGEFGMLMPFLKHHSLNYSAEINSNLVGISRNEINRRKVNEILNEMTQSIPPKPVTSLDDLSDDKTFGSNSETEAKISRIASSNLSSVSYSSSRQDNSAKNDLSSMECSNRTSLESQNSTNQSIQFKRATIDQSENCKSSFQAVKSGHLSLSSSEKDSSNEETDNEASSNESESSDEDIDSQSDSDCKSKKNLTKKSNDSPNAFNSSSEQKKKNSSNFFVPRPAFNSNTKEDEEHKWDLDNFLPAETLGSKTNLNRKSSDSESSNSSISDRFVKKDKLSSSKQNQYQYKEEKIFKTNPKKNRRIVESKNFKNQNSQKLDVPKYSKNEFGKNLDDTNQNYCDENLNESNPPIRKPQSIKNEESIDSSDRKDLHENGVEMFDNRIQPKINRSKFLDTKNSRIVDNSLLLYSDLQIQDKDSSIESSKNLLHRNRKSTKTDSIPSVNDKTLQSIQKFENKRFDPSNSSPTKLCKKIENGSRKNKSHKKNDDCWSDSNKSRDPKFKDPKLEKINQNQLIDSKISVKNFPKSNTSEELTPKKNIKIDSSTLNLKKEILNNSNEEQKKIELVNNSSDSTLGSFNVDQPNQSLIVSIELPKLNRVPVITNGDNEHSNYDSRTKSEFVPLNKLKNTKTLSNSDEKYASLKINSFATANRSRLKTNSKSRDGTISRKTPVHTSTRSASQITSTSVSPAQTTSFSKNSLSNSVQDIRYPLCQNEQEASSMARMFKHKADSIQDPQLQILQYIEASLYFIQAGLFIEQKKTDSDIEKAFLLYSETLKLINVTTSKLTKNKPLLEQNTIDLELTVLSFQCQALLNTRLARMKAREFHSNKEIINQFYKSNEEISENSINVSESTLVPNQILSLIKRQLLLFKFSYSSNDFWTKSETILANNATAKKFFNQIDLESGGSLLLSSSFEHLIHHTMIGIKFIKANLEKSSIVDLNNQNNSR</sequence>
<organism evidence="15 16">
    <name type="scientific">Sarcoptes scabiei</name>
    <name type="common">Itch mite</name>
    <name type="synonym">Acarus scabiei</name>
    <dbReference type="NCBI Taxonomy" id="52283"/>
    <lineage>
        <taxon>Eukaryota</taxon>
        <taxon>Metazoa</taxon>
        <taxon>Ecdysozoa</taxon>
        <taxon>Arthropoda</taxon>
        <taxon>Chelicerata</taxon>
        <taxon>Arachnida</taxon>
        <taxon>Acari</taxon>
        <taxon>Acariformes</taxon>
        <taxon>Sarcoptiformes</taxon>
        <taxon>Astigmata</taxon>
        <taxon>Psoroptidia</taxon>
        <taxon>Sarcoptoidea</taxon>
        <taxon>Sarcoptidae</taxon>
        <taxon>Sarcoptinae</taxon>
        <taxon>Sarcoptes</taxon>
    </lineage>
</organism>
<keyword evidence="8" id="KW-0238">DNA-binding</keyword>
<evidence type="ECO:0000313" key="15">
    <source>
        <dbReference type="EMBL" id="KPM06181.1"/>
    </source>
</evidence>
<proteinExistence type="inferred from homology"/>
<feature type="compositionally biased region" description="Polar residues" evidence="13">
    <location>
        <begin position="171"/>
        <end position="198"/>
    </location>
</feature>
<evidence type="ECO:0000256" key="5">
    <source>
        <dbReference type="ARBA" id="ARBA00022553"/>
    </source>
</evidence>
<evidence type="ECO:0000256" key="10">
    <source>
        <dbReference type="ARBA" id="ARBA00023242"/>
    </source>
</evidence>
<dbReference type="Pfam" id="PF18876">
    <property type="entry name" value="AFF4_CHD"/>
    <property type="match status" value="1"/>
</dbReference>
<feature type="region of interest" description="Disordered" evidence="13">
    <location>
        <begin position="1"/>
        <end position="24"/>
    </location>
</feature>
<evidence type="ECO:0000256" key="8">
    <source>
        <dbReference type="ARBA" id="ARBA00023125"/>
    </source>
</evidence>
<feature type="compositionally biased region" description="Basic and acidic residues" evidence="13">
    <location>
        <begin position="435"/>
        <end position="448"/>
    </location>
</feature>
<comment type="subcellular location">
    <subcellularLocation>
        <location evidence="1">Nucleus</location>
    </subcellularLocation>
</comment>
<dbReference type="VEuPathDB" id="VectorBase:SSCA003954"/>
<dbReference type="PANTHER" id="PTHR10528:SF17">
    <property type="entry name" value="AF4_FMR2 FAMILY MEMBER LILLI"/>
    <property type="match status" value="1"/>
</dbReference>
<comment type="function">
    <text evidence="11">Has a role in transcriptional regulation. Acts in parallel with the Ras/MAPK and the PI3K/PKB pathways in the control of cell identity and cellular growth. Essential for regulation of the cytoskeleton and cell growth but not for cell proliferation or growth rate. Required specifically for the microtubule-based basal transport of lipid droplets. Plays a partially redundant function downstream of Raf in cell fate specification in the developing eye. Pair-rule protein that regulates embryonic cellularization, gastrulation and segmentation.</text>
</comment>
<feature type="compositionally biased region" description="Basic and acidic residues" evidence="13">
    <location>
        <begin position="396"/>
        <end position="410"/>
    </location>
</feature>
<dbReference type="GO" id="GO:0032783">
    <property type="term" value="C:super elongation complex"/>
    <property type="evidence" value="ECO:0007669"/>
    <property type="project" value="TreeGrafter"/>
</dbReference>
<evidence type="ECO:0000256" key="6">
    <source>
        <dbReference type="ARBA" id="ARBA00022788"/>
    </source>
</evidence>
<dbReference type="PANTHER" id="PTHR10528">
    <property type="entry name" value="AF4/FMR2 FAMILY MEMBER"/>
    <property type="match status" value="1"/>
</dbReference>
<evidence type="ECO:0000256" key="13">
    <source>
        <dbReference type="SAM" id="MobiDB-lite"/>
    </source>
</evidence>
<feature type="compositionally biased region" description="Polar residues" evidence="13">
    <location>
        <begin position="747"/>
        <end position="774"/>
    </location>
</feature>
<dbReference type="InterPro" id="IPR007797">
    <property type="entry name" value="AF4/FMR2"/>
</dbReference>
<dbReference type="GO" id="GO:0003677">
    <property type="term" value="F:DNA binding"/>
    <property type="evidence" value="ECO:0007669"/>
    <property type="project" value="UniProtKB-KW"/>
</dbReference>